<accession>A0ABU6VW13</accession>
<dbReference type="Proteomes" id="UP001341840">
    <property type="component" value="Unassembled WGS sequence"/>
</dbReference>
<proteinExistence type="predicted"/>
<protein>
    <submittedName>
        <fullName evidence="1">Uncharacterized protein</fullName>
    </submittedName>
</protein>
<name>A0ABU6VW13_9FABA</name>
<keyword evidence="2" id="KW-1185">Reference proteome</keyword>
<organism evidence="1 2">
    <name type="scientific">Stylosanthes scabra</name>
    <dbReference type="NCBI Taxonomy" id="79078"/>
    <lineage>
        <taxon>Eukaryota</taxon>
        <taxon>Viridiplantae</taxon>
        <taxon>Streptophyta</taxon>
        <taxon>Embryophyta</taxon>
        <taxon>Tracheophyta</taxon>
        <taxon>Spermatophyta</taxon>
        <taxon>Magnoliopsida</taxon>
        <taxon>eudicotyledons</taxon>
        <taxon>Gunneridae</taxon>
        <taxon>Pentapetalae</taxon>
        <taxon>rosids</taxon>
        <taxon>fabids</taxon>
        <taxon>Fabales</taxon>
        <taxon>Fabaceae</taxon>
        <taxon>Papilionoideae</taxon>
        <taxon>50 kb inversion clade</taxon>
        <taxon>dalbergioids sensu lato</taxon>
        <taxon>Dalbergieae</taxon>
        <taxon>Pterocarpus clade</taxon>
        <taxon>Stylosanthes</taxon>
    </lineage>
</organism>
<dbReference type="EMBL" id="JASCZI010153005">
    <property type="protein sequence ID" value="MED6176950.1"/>
    <property type="molecule type" value="Genomic_DNA"/>
</dbReference>
<evidence type="ECO:0000313" key="2">
    <source>
        <dbReference type="Proteomes" id="UP001341840"/>
    </source>
</evidence>
<reference evidence="1 2" key="1">
    <citation type="journal article" date="2023" name="Plants (Basel)">
        <title>Bridging the Gap: Combining Genomics and Transcriptomics Approaches to Understand Stylosanthes scabra, an Orphan Legume from the Brazilian Caatinga.</title>
        <authorList>
            <person name="Ferreira-Neto J.R.C."/>
            <person name="da Silva M.D."/>
            <person name="Binneck E."/>
            <person name="de Melo N.F."/>
            <person name="da Silva R.H."/>
            <person name="de Melo A.L.T.M."/>
            <person name="Pandolfi V."/>
            <person name="Bustamante F.O."/>
            <person name="Brasileiro-Vidal A.C."/>
            <person name="Benko-Iseppon A.M."/>
        </authorList>
    </citation>
    <scope>NUCLEOTIDE SEQUENCE [LARGE SCALE GENOMIC DNA]</scope>
    <source>
        <tissue evidence="1">Leaves</tissue>
    </source>
</reference>
<feature type="non-terminal residue" evidence="1">
    <location>
        <position position="1"/>
    </location>
</feature>
<gene>
    <name evidence="1" type="ORF">PIB30_093157</name>
</gene>
<comment type="caution">
    <text evidence="1">The sequence shown here is derived from an EMBL/GenBank/DDBJ whole genome shotgun (WGS) entry which is preliminary data.</text>
</comment>
<sequence length="58" mass="6479">RRHCSWRHLKEDADAGRAIRAETLTWNVSSMKDSIKQKGASIEETAQRLGASRDVALA</sequence>
<evidence type="ECO:0000313" key="1">
    <source>
        <dbReference type="EMBL" id="MED6176950.1"/>
    </source>
</evidence>